<keyword evidence="13" id="KW-0346">Stress response</keyword>
<dbReference type="RefSeq" id="WP_007978162.1">
    <property type="nucleotide sequence ID" value="NZ_AEMG01000005.1"/>
</dbReference>
<dbReference type="GO" id="GO:0046872">
    <property type="term" value="F:metal ion binding"/>
    <property type="evidence" value="ECO:0007669"/>
    <property type="project" value="UniProtKB-KW"/>
</dbReference>
<dbReference type="Proteomes" id="UP000184203">
    <property type="component" value="Unassembled WGS sequence"/>
</dbReference>
<keyword evidence="9 11" id="KW-0472">Membrane</keyword>
<reference evidence="16" key="2">
    <citation type="submission" date="2016-11" db="EMBL/GenBank/DDBJ databases">
        <authorList>
            <person name="Varghese N."/>
            <person name="Submissions S."/>
        </authorList>
    </citation>
    <scope>NUCLEOTIDE SEQUENCE [LARGE SCALE GENOMIC DNA]</scope>
    <source>
        <strain evidence="16">DX253</strain>
    </source>
</reference>
<evidence type="ECO:0000256" key="6">
    <source>
        <dbReference type="ARBA" id="ARBA00022833"/>
    </source>
</evidence>
<organism evidence="13 15">
    <name type="scientific">Haladaptatus paucihalophilus DX253</name>
    <dbReference type="NCBI Taxonomy" id="797209"/>
    <lineage>
        <taxon>Archaea</taxon>
        <taxon>Methanobacteriati</taxon>
        <taxon>Methanobacteriota</taxon>
        <taxon>Stenosarchaea group</taxon>
        <taxon>Halobacteria</taxon>
        <taxon>Halobacteriales</taxon>
        <taxon>Haladaptataceae</taxon>
        <taxon>Haladaptatus</taxon>
    </lineage>
</organism>
<dbReference type="InterPro" id="IPR050083">
    <property type="entry name" value="HtpX_protease"/>
</dbReference>
<dbReference type="eggNOG" id="arCOG01331">
    <property type="taxonomic scope" value="Archaea"/>
</dbReference>
<dbReference type="PANTHER" id="PTHR43221:SF2">
    <property type="entry name" value="PROTEASE HTPX HOMOLOG"/>
    <property type="match status" value="1"/>
</dbReference>
<feature type="transmembrane region" description="Helical" evidence="11">
    <location>
        <begin position="219"/>
        <end position="244"/>
    </location>
</feature>
<dbReference type="Proteomes" id="UP000003751">
    <property type="component" value="Unassembled WGS sequence"/>
</dbReference>
<dbReference type="PANTHER" id="PTHR43221">
    <property type="entry name" value="PROTEASE HTPX"/>
    <property type="match status" value="1"/>
</dbReference>
<dbReference type="OrthoDB" id="28389at2157"/>
<dbReference type="InterPro" id="IPR001915">
    <property type="entry name" value="Peptidase_M48"/>
</dbReference>
<feature type="transmembrane region" description="Helical" evidence="11">
    <location>
        <begin position="48"/>
        <end position="66"/>
    </location>
</feature>
<name>E7QR90_HALPU</name>
<reference evidence="14" key="3">
    <citation type="submission" date="2016-11" db="EMBL/GenBank/DDBJ databases">
        <authorList>
            <person name="Jaros S."/>
            <person name="Januszkiewicz K."/>
            <person name="Wedrychowicz H."/>
        </authorList>
    </citation>
    <scope>NUCLEOTIDE SEQUENCE [LARGE SCALE GENOMIC DNA]</scope>
    <source>
        <strain evidence="14">DX253</strain>
    </source>
</reference>
<evidence type="ECO:0000259" key="12">
    <source>
        <dbReference type="Pfam" id="PF01435"/>
    </source>
</evidence>
<dbReference type="Pfam" id="PF01435">
    <property type="entry name" value="Peptidase_M48"/>
    <property type="match status" value="1"/>
</dbReference>
<evidence type="ECO:0000256" key="4">
    <source>
        <dbReference type="ARBA" id="ARBA00022723"/>
    </source>
</evidence>
<sequence>MSRDPALTRRIIATLACVLLADFLLVGCVAFLLRPWLAPVATALPSGLGWLALVVPATAVVAWAQLRYTRREALSSVDATVVTDEEYPDLLAPVRRLATGADVAVPTVAVAETDVPNAFTVGTPRRATLVVSTGLLAALSADELDAVLAHELAHVKNRDAMVMTLATFLPALADDYSLLEDLGLSRSARRTVWLAAIVLLYVPSAAVIDAPLFGVRYTVTYVLLVAFVLLFGGAALGLLAMPVVSLAGRLSHDREFIADRAGATLSGSPASMAGALRTLGEDAPAASDRDARAVDGVKQLCFLPGGFGDEGGALESLPISVRTHPPIDDRLDALRSLTADSDR</sequence>
<feature type="transmembrane region" description="Helical" evidence="11">
    <location>
        <begin position="12"/>
        <end position="36"/>
    </location>
</feature>
<keyword evidence="7 11" id="KW-1133">Transmembrane helix</keyword>
<accession>E7QR90</accession>
<evidence type="ECO:0000256" key="10">
    <source>
        <dbReference type="RuleBase" id="RU003983"/>
    </source>
</evidence>
<evidence type="ECO:0000256" key="9">
    <source>
        <dbReference type="ARBA" id="ARBA00023136"/>
    </source>
</evidence>
<reference evidence="13 15" key="1">
    <citation type="journal article" date="2014" name="ISME J.">
        <title>Trehalose/2-sulfotrehalose biosynthesis and glycine-betaine uptake are widely spread mechanisms for osmoadaptation in the Halobacteriales.</title>
        <authorList>
            <person name="Youssef N.H."/>
            <person name="Savage-Ashlock K.N."/>
            <person name="McCully A.L."/>
            <person name="Luedtke B."/>
            <person name="Shaw E.I."/>
            <person name="Hoff W.D."/>
            <person name="Elshahed M.S."/>
        </authorList>
    </citation>
    <scope>NUCLEOTIDE SEQUENCE [LARGE SCALE GENOMIC DNA]</scope>
    <source>
        <strain evidence="13 15">DX253</strain>
    </source>
</reference>
<evidence type="ECO:0000256" key="5">
    <source>
        <dbReference type="ARBA" id="ARBA00022801"/>
    </source>
</evidence>
<evidence type="ECO:0000256" key="2">
    <source>
        <dbReference type="ARBA" id="ARBA00022670"/>
    </source>
</evidence>
<evidence type="ECO:0000256" key="8">
    <source>
        <dbReference type="ARBA" id="ARBA00023049"/>
    </source>
</evidence>
<dbReference type="GO" id="GO:0004222">
    <property type="term" value="F:metalloendopeptidase activity"/>
    <property type="evidence" value="ECO:0007669"/>
    <property type="project" value="InterPro"/>
</dbReference>
<gene>
    <name evidence="14" type="ORF">SAMN05444342_3123</name>
    <name evidence="13" type="ORF">ZOD2009_06564</name>
</gene>
<proteinExistence type="inferred from homology"/>
<keyword evidence="4" id="KW-0479">Metal-binding</keyword>
<evidence type="ECO:0000256" key="1">
    <source>
        <dbReference type="ARBA" id="ARBA00022475"/>
    </source>
</evidence>
<feature type="transmembrane region" description="Helical" evidence="11">
    <location>
        <begin position="192"/>
        <end position="213"/>
    </location>
</feature>
<feature type="domain" description="Peptidase M48" evidence="12">
    <location>
        <begin position="90"/>
        <end position="337"/>
    </location>
</feature>
<dbReference type="STRING" id="797209.GCA_000376445_03887"/>
<keyword evidence="8 10" id="KW-0482">Metalloprotease</keyword>
<keyword evidence="6 10" id="KW-0862">Zinc</keyword>
<evidence type="ECO:0000313" key="16">
    <source>
        <dbReference type="Proteomes" id="UP000184203"/>
    </source>
</evidence>
<keyword evidence="16" id="KW-1185">Reference proteome</keyword>
<dbReference type="Gene3D" id="3.30.2010.10">
    <property type="entry name" value="Metalloproteases ('zincins'), catalytic domain"/>
    <property type="match status" value="1"/>
</dbReference>
<evidence type="ECO:0000256" key="3">
    <source>
        <dbReference type="ARBA" id="ARBA00022692"/>
    </source>
</evidence>
<dbReference type="EMBL" id="FRAN01000005">
    <property type="protein sequence ID" value="SHL17174.1"/>
    <property type="molecule type" value="Genomic_DNA"/>
</dbReference>
<keyword evidence="2 10" id="KW-0645">Protease</keyword>
<comment type="cofactor">
    <cofactor evidence="10">
        <name>Zn(2+)</name>
        <dbReference type="ChEBI" id="CHEBI:29105"/>
    </cofactor>
    <text evidence="10">Binds 1 zinc ion per subunit.</text>
</comment>
<protein>
    <submittedName>
        <fullName evidence="13 14">Heat shock protein HtpX</fullName>
    </submittedName>
</protein>
<dbReference type="PATRIC" id="fig|797209.4.peg.1305"/>
<dbReference type="EMBL" id="AEMG01000005">
    <property type="protein sequence ID" value="EFW92998.1"/>
    <property type="molecule type" value="Genomic_DNA"/>
</dbReference>
<evidence type="ECO:0000313" key="15">
    <source>
        <dbReference type="Proteomes" id="UP000003751"/>
    </source>
</evidence>
<evidence type="ECO:0000256" key="7">
    <source>
        <dbReference type="ARBA" id="ARBA00022989"/>
    </source>
</evidence>
<evidence type="ECO:0000256" key="11">
    <source>
        <dbReference type="SAM" id="Phobius"/>
    </source>
</evidence>
<keyword evidence="3 11" id="KW-0812">Transmembrane</keyword>
<evidence type="ECO:0000313" key="14">
    <source>
        <dbReference type="EMBL" id="SHL17174.1"/>
    </source>
</evidence>
<dbReference type="AlphaFoldDB" id="E7QR90"/>
<keyword evidence="1" id="KW-1003">Cell membrane</keyword>
<keyword evidence="5 10" id="KW-0378">Hydrolase</keyword>
<dbReference type="GO" id="GO:0006508">
    <property type="term" value="P:proteolysis"/>
    <property type="evidence" value="ECO:0007669"/>
    <property type="project" value="UniProtKB-KW"/>
</dbReference>
<comment type="similarity">
    <text evidence="10">Belongs to the peptidase M48 family.</text>
</comment>
<evidence type="ECO:0000313" key="13">
    <source>
        <dbReference type="EMBL" id="EFW92998.1"/>
    </source>
</evidence>